<feature type="domain" description="KEN" evidence="6">
    <location>
        <begin position="208"/>
        <end position="343"/>
    </location>
</feature>
<keyword evidence="2" id="KW-0547">Nucleotide-binding</keyword>
<dbReference type="EMBL" id="JAEFCI010009694">
    <property type="protein sequence ID" value="KAG5457670.1"/>
    <property type="molecule type" value="Genomic_DNA"/>
</dbReference>
<evidence type="ECO:0000259" key="5">
    <source>
        <dbReference type="PROSITE" id="PS50011"/>
    </source>
</evidence>
<evidence type="ECO:0000259" key="6">
    <source>
        <dbReference type="PROSITE" id="PS51392"/>
    </source>
</evidence>
<dbReference type="PROSITE" id="PS51392">
    <property type="entry name" value="KEN"/>
    <property type="match status" value="1"/>
</dbReference>
<dbReference type="InterPro" id="IPR010513">
    <property type="entry name" value="KEN_dom"/>
</dbReference>
<dbReference type="SUPFAM" id="SSF56112">
    <property type="entry name" value="Protein kinase-like (PK-like)"/>
    <property type="match status" value="1"/>
</dbReference>
<dbReference type="InterPro" id="IPR011009">
    <property type="entry name" value="Kinase-like_dom_sf"/>
</dbReference>
<dbReference type="OrthoDB" id="63989at2759"/>
<dbReference type="SMART" id="SM00580">
    <property type="entry name" value="PUG"/>
    <property type="match status" value="1"/>
</dbReference>
<dbReference type="GO" id="GO:0036498">
    <property type="term" value="P:IRE1-mediated unfolded protein response"/>
    <property type="evidence" value="ECO:0007669"/>
    <property type="project" value="TreeGrafter"/>
</dbReference>
<dbReference type="Pfam" id="PF00069">
    <property type="entry name" value="Pkinase"/>
    <property type="match status" value="2"/>
</dbReference>
<keyword evidence="3" id="KW-0067">ATP-binding</keyword>
<feature type="domain" description="Protein kinase" evidence="5">
    <location>
        <begin position="1"/>
        <end position="205"/>
    </location>
</feature>
<protein>
    <submittedName>
        <fullName evidence="7">Ribonuclease 2-5A-domain-containing protein</fullName>
    </submittedName>
</protein>
<sequence length="349" mass="39154">SLKIVHRDIKPQNVLIAKGRNNAKVGSAASALLHSPHNGHKSHPRALLSDFGLCKRLEHDQSSFNNMTHAAASVGAAGTIGWRAPECLLALGSGQQIVLGGDSRSSLPTSDDVPQGSGRSGARITKAIDIFSAGCLFYYVLSGGEHPFGERYERESNILKNLYDLGKLELLGPEGLEARDLVERMISADPKLRPTAPEILAHPYFWSPAKRLAFLMDCSDRFEVECRDPPSPLLAALESRAHRVFGPGENWQRRLDRPFVESLGKYRKYDFRSIRDLLRALRNKRHHYQDAPDALKRLFGPTAETFLAYFRSKFPNLFIHVYGVVRSDPKVRQEHLFRPYFENPTNRSG</sequence>
<name>A0A8H8DGK3_9FUNG</name>
<proteinExistence type="predicted"/>
<organism evidence="7 8">
    <name type="scientific">Olpidium bornovanus</name>
    <dbReference type="NCBI Taxonomy" id="278681"/>
    <lineage>
        <taxon>Eukaryota</taxon>
        <taxon>Fungi</taxon>
        <taxon>Fungi incertae sedis</taxon>
        <taxon>Olpidiomycota</taxon>
        <taxon>Olpidiomycotina</taxon>
        <taxon>Olpidiomycetes</taxon>
        <taxon>Olpidiales</taxon>
        <taxon>Olpidiaceae</taxon>
        <taxon>Olpidium</taxon>
    </lineage>
</organism>
<evidence type="ECO:0000313" key="8">
    <source>
        <dbReference type="Proteomes" id="UP000673691"/>
    </source>
</evidence>
<dbReference type="CDD" id="cd10422">
    <property type="entry name" value="RNase_Ire1"/>
    <property type="match status" value="1"/>
</dbReference>
<dbReference type="PANTHER" id="PTHR13954">
    <property type="entry name" value="IRE1-RELATED"/>
    <property type="match status" value="1"/>
</dbReference>
<dbReference type="GO" id="GO:0070059">
    <property type="term" value="P:intrinsic apoptotic signaling pathway in response to endoplasmic reticulum stress"/>
    <property type="evidence" value="ECO:0007669"/>
    <property type="project" value="TreeGrafter"/>
</dbReference>
<dbReference type="PROSITE" id="PS00108">
    <property type="entry name" value="PROTEIN_KINASE_ST"/>
    <property type="match status" value="1"/>
</dbReference>
<feature type="region of interest" description="Disordered" evidence="4">
    <location>
        <begin position="101"/>
        <end position="120"/>
    </location>
</feature>
<keyword evidence="1" id="KW-0732">Signal</keyword>
<dbReference type="InterPro" id="IPR045133">
    <property type="entry name" value="IRE1/2-like"/>
</dbReference>
<dbReference type="GO" id="GO:0005524">
    <property type="term" value="F:ATP binding"/>
    <property type="evidence" value="ECO:0007669"/>
    <property type="project" value="UniProtKB-KW"/>
</dbReference>
<evidence type="ECO:0000256" key="3">
    <source>
        <dbReference type="ARBA" id="ARBA00022840"/>
    </source>
</evidence>
<dbReference type="AlphaFoldDB" id="A0A8H8DGK3"/>
<evidence type="ECO:0000256" key="4">
    <source>
        <dbReference type="SAM" id="MobiDB-lite"/>
    </source>
</evidence>
<dbReference type="Gene3D" id="1.20.1440.180">
    <property type="entry name" value="KEN domain"/>
    <property type="match status" value="1"/>
</dbReference>
<dbReference type="GO" id="GO:0004674">
    <property type="term" value="F:protein serine/threonine kinase activity"/>
    <property type="evidence" value="ECO:0007669"/>
    <property type="project" value="InterPro"/>
</dbReference>
<feature type="non-terminal residue" evidence="7">
    <location>
        <position position="1"/>
    </location>
</feature>
<dbReference type="Gene3D" id="1.10.510.10">
    <property type="entry name" value="Transferase(Phosphotransferase) domain 1"/>
    <property type="match status" value="1"/>
</dbReference>
<evidence type="ECO:0000313" key="7">
    <source>
        <dbReference type="EMBL" id="KAG5457670.1"/>
    </source>
</evidence>
<comment type="caution">
    <text evidence="7">The sequence shown here is derived from an EMBL/GenBank/DDBJ whole genome shotgun (WGS) entry which is preliminary data.</text>
</comment>
<dbReference type="InterPro" id="IPR008271">
    <property type="entry name" value="Ser/Thr_kinase_AS"/>
</dbReference>
<dbReference type="Pfam" id="PF06479">
    <property type="entry name" value="Ribonuc_2-5A"/>
    <property type="match status" value="1"/>
</dbReference>
<gene>
    <name evidence="7" type="ORF">BJ554DRAFT_2258</name>
</gene>
<dbReference type="InterPro" id="IPR000719">
    <property type="entry name" value="Prot_kinase_dom"/>
</dbReference>
<reference evidence="7 8" key="1">
    <citation type="journal article" name="Sci. Rep.">
        <title>Genome-scale phylogenetic analyses confirm Olpidium as the closest living zoosporic fungus to the non-flagellated, terrestrial fungi.</title>
        <authorList>
            <person name="Chang Y."/>
            <person name="Rochon D."/>
            <person name="Sekimoto S."/>
            <person name="Wang Y."/>
            <person name="Chovatia M."/>
            <person name="Sandor L."/>
            <person name="Salamov A."/>
            <person name="Grigoriev I.V."/>
            <person name="Stajich J.E."/>
            <person name="Spatafora J.W."/>
        </authorList>
    </citation>
    <scope>NUCLEOTIDE SEQUENCE [LARGE SCALE GENOMIC DNA]</scope>
    <source>
        <strain evidence="7">S191</strain>
    </source>
</reference>
<dbReference type="PANTHER" id="PTHR13954:SF6">
    <property type="entry name" value="NON-SPECIFIC SERINE_THREONINE PROTEIN KINASE"/>
    <property type="match status" value="1"/>
</dbReference>
<dbReference type="Proteomes" id="UP000673691">
    <property type="component" value="Unassembled WGS sequence"/>
</dbReference>
<keyword evidence="8" id="KW-1185">Reference proteome</keyword>
<accession>A0A8H8DGK3</accession>
<dbReference type="SMART" id="SM00220">
    <property type="entry name" value="S_TKc"/>
    <property type="match status" value="1"/>
</dbReference>
<dbReference type="PROSITE" id="PS50011">
    <property type="entry name" value="PROTEIN_KINASE_DOM"/>
    <property type="match status" value="1"/>
</dbReference>
<dbReference type="GO" id="GO:0051082">
    <property type="term" value="F:unfolded protein binding"/>
    <property type="evidence" value="ECO:0007669"/>
    <property type="project" value="TreeGrafter"/>
</dbReference>
<evidence type="ECO:0000256" key="1">
    <source>
        <dbReference type="ARBA" id="ARBA00022729"/>
    </source>
</evidence>
<evidence type="ECO:0000256" key="2">
    <source>
        <dbReference type="ARBA" id="ARBA00022741"/>
    </source>
</evidence>
<dbReference type="GO" id="GO:1990604">
    <property type="term" value="C:IRE1-TRAF2-ASK1 complex"/>
    <property type="evidence" value="ECO:0007669"/>
    <property type="project" value="TreeGrafter"/>
</dbReference>
<dbReference type="GO" id="GO:0006397">
    <property type="term" value="P:mRNA processing"/>
    <property type="evidence" value="ECO:0007669"/>
    <property type="project" value="InterPro"/>
</dbReference>
<dbReference type="InterPro" id="IPR038357">
    <property type="entry name" value="KEN_sf"/>
</dbReference>
<dbReference type="GO" id="GO:0004521">
    <property type="term" value="F:RNA endonuclease activity"/>
    <property type="evidence" value="ECO:0007669"/>
    <property type="project" value="InterPro"/>
</dbReference>